<evidence type="ECO:0000256" key="4">
    <source>
        <dbReference type="PROSITE-ProRule" id="PRU00708"/>
    </source>
</evidence>
<dbReference type="Proteomes" id="UP001419268">
    <property type="component" value="Unassembled WGS sequence"/>
</dbReference>
<dbReference type="EMBL" id="JBBNAG010000002">
    <property type="protein sequence ID" value="KAK9156563.1"/>
    <property type="molecule type" value="Genomic_DNA"/>
</dbReference>
<feature type="repeat" description="PPR" evidence="4">
    <location>
        <begin position="761"/>
        <end position="795"/>
    </location>
</feature>
<comment type="caution">
    <text evidence="5">The sequence shown here is derived from an EMBL/GenBank/DDBJ whole genome shotgun (WGS) entry which is preliminary data.</text>
</comment>
<feature type="repeat" description="PPR" evidence="4">
    <location>
        <begin position="691"/>
        <end position="725"/>
    </location>
</feature>
<feature type="repeat" description="PPR" evidence="4">
    <location>
        <begin position="486"/>
        <end position="520"/>
    </location>
</feature>
<dbReference type="AlphaFoldDB" id="A0AAP0PU56"/>
<dbReference type="Pfam" id="PF01535">
    <property type="entry name" value="PPR"/>
    <property type="match status" value="3"/>
</dbReference>
<reference evidence="5 6" key="1">
    <citation type="submission" date="2024-01" db="EMBL/GenBank/DDBJ databases">
        <title>Genome assemblies of Stephania.</title>
        <authorList>
            <person name="Yang L."/>
        </authorList>
    </citation>
    <scope>NUCLEOTIDE SEQUENCE [LARGE SCALE GENOMIC DNA]</scope>
    <source>
        <strain evidence="5">JXDWG</strain>
        <tissue evidence="5">Leaf</tissue>
    </source>
</reference>
<dbReference type="PANTHER" id="PTHR47447:SF22">
    <property type="entry name" value="TETRATRICOPEPTIDE-LIKE HELICAL DOMAIN SUPERFAMILY"/>
    <property type="match status" value="1"/>
</dbReference>
<dbReference type="InterPro" id="IPR038277">
    <property type="entry name" value="UreF_sf"/>
</dbReference>
<dbReference type="Gene3D" id="1.10.4190.10">
    <property type="entry name" value="Urease accessory protein UreF"/>
    <property type="match status" value="1"/>
</dbReference>
<sequence>MEPMETDERNGSLTPSNNVLQWSQWQLMDSILPTGGFAHSLGLEAAAQARIITDTEALKTYVLHVLENTGSLLLPFVHAAAKSPNMETWRKLDRILEATLTNEVSRKASISQGSALLRIAASIFREVPYLKSMRDSLLGSGTASFHHAPVFGLVCGLIGFDSTASQRAFMFITMRDIISAATRLNLIGPLGASVLQHEIAPLAEEMLKKWMDRPVEEACQTAPMLDIIQGSMEAKGFMRLQIQEFVTAFDPNNQMGFLWKGRKLLVFIVVNRWFSASNGVRRIKLVLVGCGWDLESNIELDEFNVVRILNDLYDGSSNATLESEHLVQSVCTMVHILVAGNMNHKAVSLLRFLISKSNCNDDWHCYLFDVIEDTCRDRRVLEIVYIMLVSCYVKELNMIDMAVKLVNRMKVINAFPDIGVCNSLIKALLKLKMMELAWLLFEEMLKRGMRNTCIVSLFIHQHCAEGSLESACKLLVVMPKFGFRPDVVAYSISIGALCKKGLLKEGTSVMFKMIQIGIPVDSVLFACFLDSFCKIKGLSEALKLFKVFRLAPNTFVYSSFISNLCLDGPMVEAVELVQEMFELSFHHDSYVFTAVIGGFCKVDNLDKALAYLGTMSNEGFKPTAVTYTVLIDAYCKIRNLDMAEYLFGMVEREGLDRDAVMYNTLMDGYGKKGYELRKILNELIRRGFSPDAFSFTSVMAGFSKERSFEEAILLWSHMSEHGVRPDVVTCSALLHGYCKAHRMGEANSLFHKMLEAGLDPDLVLYNTLIHGFCNEGDINEACKLIDIMAERGIIPNDITYRSLVRAFEKKWIDCWSMEFMLINLSIHLDHIQQLDIVTLHYARLRTHDWKTLSSHFLGRCCGWLRRRIEIECLVSTFLIPECIGGGVRIQAYYKPQGESLKHSWMLLVIADANGAFLKVEAEEQFVFQTFVKRIVTNCHTIPVLQSQFFKINSVAVECSYEQLGLQFNVLLSR</sequence>
<comment type="similarity">
    <text evidence="1">Belongs to the PPR family. P subfamily.</text>
</comment>
<feature type="repeat" description="PPR" evidence="4">
    <location>
        <begin position="588"/>
        <end position="622"/>
    </location>
</feature>
<comment type="similarity">
    <text evidence="3">Belongs to the UreF family.</text>
</comment>
<protein>
    <recommendedName>
        <fullName evidence="7">Pentatricopeptide repeat-containing protein</fullName>
    </recommendedName>
</protein>
<evidence type="ECO:0000313" key="5">
    <source>
        <dbReference type="EMBL" id="KAK9156563.1"/>
    </source>
</evidence>
<keyword evidence="6" id="KW-1185">Reference proteome</keyword>
<feature type="repeat" description="PPR" evidence="4">
    <location>
        <begin position="726"/>
        <end position="760"/>
    </location>
</feature>
<keyword evidence="2" id="KW-0677">Repeat</keyword>
<name>A0AAP0PU56_9MAGN</name>
<dbReference type="PANTHER" id="PTHR47447">
    <property type="entry name" value="OS03G0856100 PROTEIN"/>
    <property type="match status" value="1"/>
</dbReference>
<dbReference type="Pfam" id="PF13041">
    <property type="entry name" value="PPR_2"/>
    <property type="match status" value="4"/>
</dbReference>
<dbReference type="NCBIfam" id="TIGR00756">
    <property type="entry name" value="PPR"/>
    <property type="match status" value="6"/>
</dbReference>
<evidence type="ECO:0000256" key="1">
    <source>
        <dbReference type="ARBA" id="ARBA00007626"/>
    </source>
</evidence>
<feature type="repeat" description="PPR" evidence="4">
    <location>
        <begin position="417"/>
        <end position="451"/>
    </location>
</feature>
<dbReference type="PROSITE" id="PS51375">
    <property type="entry name" value="PPR"/>
    <property type="match status" value="7"/>
</dbReference>
<accession>A0AAP0PU56</accession>
<dbReference type="GO" id="GO:0016151">
    <property type="term" value="F:nickel cation binding"/>
    <property type="evidence" value="ECO:0007669"/>
    <property type="project" value="InterPro"/>
</dbReference>
<gene>
    <name evidence="5" type="ORF">Scep_003137</name>
</gene>
<evidence type="ECO:0000256" key="2">
    <source>
        <dbReference type="ARBA" id="ARBA00022737"/>
    </source>
</evidence>
<evidence type="ECO:0008006" key="7">
    <source>
        <dbReference type="Google" id="ProtNLM"/>
    </source>
</evidence>
<organism evidence="5 6">
    <name type="scientific">Stephania cephalantha</name>
    <dbReference type="NCBI Taxonomy" id="152367"/>
    <lineage>
        <taxon>Eukaryota</taxon>
        <taxon>Viridiplantae</taxon>
        <taxon>Streptophyta</taxon>
        <taxon>Embryophyta</taxon>
        <taxon>Tracheophyta</taxon>
        <taxon>Spermatophyta</taxon>
        <taxon>Magnoliopsida</taxon>
        <taxon>Ranunculales</taxon>
        <taxon>Menispermaceae</taxon>
        <taxon>Menispermoideae</taxon>
        <taxon>Cissampelideae</taxon>
        <taxon>Stephania</taxon>
    </lineage>
</organism>
<dbReference type="Gene3D" id="1.25.40.10">
    <property type="entry name" value="Tetratricopeptide repeat domain"/>
    <property type="match status" value="4"/>
</dbReference>
<evidence type="ECO:0000256" key="3">
    <source>
        <dbReference type="ARBA" id="ARBA00046339"/>
    </source>
</evidence>
<evidence type="ECO:0000313" key="6">
    <source>
        <dbReference type="Proteomes" id="UP001419268"/>
    </source>
</evidence>
<dbReference type="InterPro" id="IPR011990">
    <property type="entry name" value="TPR-like_helical_dom_sf"/>
</dbReference>
<dbReference type="InterPro" id="IPR002639">
    <property type="entry name" value="UreF"/>
</dbReference>
<proteinExistence type="inferred from homology"/>
<dbReference type="InterPro" id="IPR002885">
    <property type="entry name" value="PPR_rpt"/>
</dbReference>
<feature type="repeat" description="PPR" evidence="4">
    <location>
        <begin position="623"/>
        <end position="657"/>
    </location>
</feature>
<dbReference type="Pfam" id="PF01730">
    <property type="entry name" value="UreF"/>
    <property type="match status" value="1"/>
</dbReference>